<dbReference type="AlphaFoldDB" id="A0A8J8T5N8"/>
<protein>
    <submittedName>
        <fullName evidence="1">Uncharacterized protein</fullName>
    </submittedName>
</protein>
<sequence length="106" mass="12187">MTEPIFNLPSNQFYNSFAQMSLFNTYSLNEHSMDLSSSRIGFIGSIPITEKSITLTQFTEKSVYRACQFLGGDFDSSEAEEKDEDIDFEETLECKFQQFGKQDSNY</sequence>
<evidence type="ECO:0000313" key="2">
    <source>
        <dbReference type="Proteomes" id="UP000785679"/>
    </source>
</evidence>
<comment type="caution">
    <text evidence="1">The sequence shown here is derived from an EMBL/GenBank/DDBJ whole genome shotgun (WGS) entry which is preliminary data.</text>
</comment>
<organism evidence="1 2">
    <name type="scientific">Halteria grandinella</name>
    <dbReference type="NCBI Taxonomy" id="5974"/>
    <lineage>
        <taxon>Eukaryota</taxon>
        <taxon>Sar</taxon>
        <taxon>Alveolata</taxon>
        <taxon>Ciliophora</taxon>
        <taxon>Intramacronucleata</taxon>
        <taxon>Spirotrichea</taxon>
        <taxon>Stichotrichia</taxon>
        <taxon>Sporadotrichida</taxon>
        <taxon>Halteriidae</taxon>
        <taxon>Halteria</taxon>
    </lineage>
</organism>
<accession>A0A8J8T5N8</accession>
<dbReference type="EMBL" id="RRYP01004910">
    <property type="protein sequence ID" value="TNV82476.1"/>
    <property type="molecule type" value="Genomic_DNA"/>
</dbReference>
<evidence type="ECO:0000313" key="1">
    <source>
        <dbReference type="EMBL" id="TNV82476.1"/>
    </source>
</evidence>
<gene>
    <name evidence="1" type="ORF">FGO68_gene5827</name>
</gene>
<proteinExistence type="predicted"/>
<dbReference type="Proteomes" id="UP000785679">
    <property type="component" value="Unassembled WGS sequence"/>
</dbReference>
<reference evidence="1" key="1">
    <citation type="submission" date="2019-06" db="EMBL/GenBank/DDBJ databases">
        <authorList>
            <person name="Zheng W."/>
        </authorList>
    </citation>
    <scope>NUCLEOTIDE SEQUENCE</scope>
    <source>
        <strain evidence="1">QDHG01</strain>
    </source>
</reference>
<keyword evidence="2" id="KW-1185">Reference proteome</keyword>
<name>A0A8J8T5N8_HALGN</name>